<accession>A0A1J4K010</accession>
<evidence type="ECO:0000256" key="2">
    <source>
        <dbReference type="ARBA" id="ARBA00006677"/>
    </source>
</evidence>
<feature type="domain" description="GINS subunit" evidence="5">
    <location>
        <begin position="63"/>
        <end position="121"/>
    </location>
</feature>
<dbReference type="AlphaFoldDB" id="A0A1J4K010"/>
<keyword evidence="4" id="KW-0539">Nucleus</keyword>
<dbReference type="GO" id="GO:1902983">
    <property type="term" value="P:DNA strand elongation involved in mitotic DNA replication"/>
    <property type="evidence" value="ECO:0007669"/>
    <property type="project" value="TreeGrafter"/>
</dbReference>
<reference evidence="6" key="1">
    <citation type="submission" date="2016-10" db="EMBL/GenBank/DDBJ databases">
        <authorList>
            <person name="Benchimol M."/>
            <person name="Almeida L.G."/>
            <person name="Vasconcelos A.T."/>
            <person name="Perreira-Neves A."/>
            <person name="Rosa I.A."/>
            <person name="Tasca T."/>
            <person name="Bogo M.R."/>
            <person name="de Souza W."/>
        </authorList>
    </citation>
    <scope>NUCLEOTIDE SEQUENCE [LARGE SCALE GENOMIC DNA]</scope>
    <source>
        <strain evidence="6">K</strain>
    </source>
</reference>
<evidence type="ECO:0000256" key="4">
    <source>
        <dbReference type="ARBA" id="ARBA00023242"/>
    </source>
</evidence>
<dbReference type="InterPro" id="IPR036224">
    <property type="entry name" value="GINS_bundle-like_dom_sf"/>
</dbReference>
<evidence type="ECO:0000313" key="7">
    <source>
        <dbReference type="Proteomes" id="UP000179807"/>
    </source>
</evidence>
<dbReference type="PANTHER" id="PTHR12914">
    <property type="entry name" value="PARTNER OF SLD5"/>
    <property type="match status" value="1"/>
</dbReference>
<evidence type="ECO:0000256" key="3">
    <source>
        <dbReference type="ARBA" id="ARBA00022705"/>
    </source>
</evidence>
<keyword evidence="3" id="KW-0235">DNA replication</keyword>
<dbReference type="Pfam" id="PF05916">
    <property type="entry name" value="Sld5"/>
    <property type="match status" value="1"/>
</dbReference>
<comment type="caution">
    <text evidence="6">The sequence shown here is derived from an EMBL/GenBank/DDBJ whole genome shotgun (WGS) entry which is preliminary data.</text>
</comment>
<dbReference type="Proteomes" id="UP000179807">
    <property type="component" value="Unassembled WGS sequence"/>
</dbReference>
<dbReference type="GeneID" id="94827646"/>
<evidence type="ECO:0000259" key="5">
    <source>
        <dbReference type="Pfam" id="PF05916"/>
    </source>
</evidence>
<keyword evidence="7" id="KW-1185">Reference proteome</keyword>
<dbReference type="OrthoDB" id="10252587at2759"/>
<dbReference type="InterPro" id="IPR005339">
    <property type="entry name" value="GINS_Psf1"/>
</dbReference>
<dbReference type="VEuPathDB" id="TrichDB:TRFO_06193"/>
<dbReference type="InterPro" id="IPR021151">
    <property type="entry name" value="GINS_A"/>
</dbReference>
<gene>
    <name evidence="6" type="ORF">TRFO_06193</name>
</gene>
<dbReference type="PANTHER" id="PTHR12914:SF2">
    <property type="entry name" value="DNA REPLICATION COMPLEX GINS PROTEIN PSF1"/>
    <property type="match status" value="1"/>
</dbReference>
<dbReference type="EMBL" id="MLAK01000782">
    <property type="protein sequence ID" value="OHT04753.1"/>
    <property type="molecule type" value="Genomic_DNA"/>
</dbReference>
<dbReference type="Gene3D" id="1.20.58.1030">
    <property type="match status" value="1"/>
</dbReference>
<proteinExistence type="inferred from homology"/>
<name>A0A1J4K010_9EUKA</name>
<protein>
    <submittedName>
        <fullName evidence="6">DNA replication complex GINS protein PSF1-like protein</fullName>
    </submittedName>
</protein>
<comment type="subcellular location">
    <subcellularLocation>
        <location evidence="1">Nucleus</location>
    </subcellularLocation>
</comment>
<dbReference type="GO" id="GO:0000811">
    <property type="term" value="C:GINS complex"/>
    <property type="evidence" value="ECO:0007669"/>
    <property type="project" value="InterPro"/>
</dbReference>
<evidence type="ECO:0000256" key="1">
    <source>
        <dbReference type="ARBA" id="ARBA00004123"/>
    </source>
</evidence>
<comment type="similarity">
    <text evidence="2">Belongs to the GINS1/PSF1 family.</text>
</comment>
<evidence type="ECO:0000313" key="6">
    <source>
        <dbReference type="EMBL" id="OHT04753.1"/>
    </source>
</evidence>
<organism evidence="6 7">
    <name type="scientific">Tritrichomonas foetus</name>
    <dbReference type="NCBI Taxonomy" id="1144522"/>
    <lineage>
        <taxon>Eukaryota</taxon>
        <taxon>Metamonada</taxon>
        <taxon>Parabasalia</taxon>
        <taxon>Tritrichomonadida</taxon>
        <taxon>Tritrichomonadidae</taxon>
        <taxon>Tritrichomonas</taxon>
    </lineage>
</organism>
<dbReference type="RefSeq" id="XP_068357889.1">
    <property type="nucleotide sequence ID" value="XM_068492942.1"/>
</dbReference>
<sequence length="187" mass="21471">MSLWSAHICKALQKMEDTPSDFLPPYDEDAVHNTEEIIKMMQRVIEETDESLQHRSVILKLYVERLQSGISLYNRARLNRIVEIRDKSRGIPSPEIRKNMTPHEIEFLGSYSKAVATYNKALDFDVTEPFMPPQGLNAEVKALRDAESIMAGDGYISLRQNDILTLRTNVAKELEKLGFVQITQYLK</sequence>
<dbReference type="SUPFAM" id="SSF158573">
    <property type="entry name" value="GINS helical bundle-like"/>
    <property type="match status" value="1"/>
</dbReference>